<organism evidence="1 2">
    <name type="scientific">Aureobasidium pullulans EXF-150</name>
    <dbReference type="NCBI Taxonomy" id="1043002"/>
    <lineage>
        <taxon>Eukaryota</taxon>
        <taxon>Fungi</taxon>
        <taxon>Dikarya</taxon>
        <taxon>Ascomycota</taxon>
        <taxon>Pezizomycotina</taxon>
        <taxon>Dothideomycetes</taxon>
        <taxon>Dothideomycetidae</taxon>
        <taxon>Dothideales</taxon>
        <taxon>Saccotheciaceae</taxon>
        <taxon>Aureobasidium</taxon>
    </lineage>
</organism>
<protein>
    <submittedName>
        <fullName evidence="1">Uncharacterized protein</fullName>
    </submittedName>
</protein>
<name>A0A074XTU1_AURPU</name>
<dbReference type="EMBL" id="KL584975">
    <property type="protein sequence ID" value="KEQ89008.1"/>
    <property type="molecule type" value="Genomic_DNA"/>
</dbReference>
<dbReference type="GeneID" id="40742289"/>
<dbReference type="AlphaFoldDB" id="A0A074XTU1"/>
<dbReference type="Proteomes" id="UP000030706">
    <property type="component" value="Unassembled WGS sequence"/>
</dbReference>
<gene>
    <name evidence="1" type="ORF">M438DRAFT_264987</name>
</gene>
<dbReference type="HOGENOM" id="CLU_096851_0_0_1"/>
<proteinExistence type="predicted"/>
<evidence type="ECO:0000313" key="2">
    <source>
        <dbReference type="Proteomes" id="UP000030706"/>
    </source>
</evidence>
<evidence type="ECO:0000313" key="1">
    <source>
        <dbReference type="EMBL" id="KEQ89008.1"/>
    </source>
</evidence>
<keyword evidence="2" id="KW-1185">Reference proteome</keyword>
<dbReference type="RefSeq" id="XP_029765195.1">
    <property type="nucleotide sequence ID" value="XM_029899983.1"/>
</dbReference>
<sequence length="200" mass="23576">MIYLTRTLTGAIRSTSAAPFLRSFSLQHPLQISKARYDKLRLDPEALRRHLDKNSEVERYKYATRPEVREKHSRRGSRYHGAHRDDEAYQFVAKFQGWCKRHTWVREQLPWKTHRPVLHDVKVEHHCSGCNWARRGGVKLWFQHLTQPDNWLCMKCYLPKDDLGRAMPTGYEDVRSWEELVKRRDSLMVTAATGDSSTPS</sequence>
<reference evidence="1 2" key="1">
    <citation type="journal article" date="2014" name="BMC Genomics">
        <title>Genome sequencing of four Aureobasidium pullulans varieties: biotechnological potential, stress tolerance, and description of new species.</title>
        <authorList>
            <person name="Gostin Ar C."/>
            <person name="Ohm R.A."/>
            <person name="Kogej T."/>
            <person name="Sonjak S."/>
            <person name="Turk M."/>
            <person name="Zajc J."/>
            <person name="Zalar P."/>
            <person name="Grube M."/>
            <person name="Sun H."/>
            <person name="Han J."/>
            <person name="Sharma A."/>
            <person name="Chiniquy J."/>
            <person name="Ngan C.Y."/>
            <person name="Lipzen A."/>
            <person name="Barry K."/>
            <person name="Grigoriev I.V."/>
            <person name="Gunde-Cimerman N."/>
        </authorList>
    </citation>
    <scope>NUCLEOTIDE SEQUENCE [LARGE SCALE GENOMIC DNA]</scope>
    <source>
        <strain evidence="1 2">EXF-150</strain>
    </source>
</reference>
<accession>A0A074XTU1</accession>